<sequence>MNDEWHTGIPLLDFPDEESQTPTYSDQVDTDDPEKEDPMYEVYTTVLHQFARDGIVEAIKYYLDSDPKLAKEHSSEKVSIVEKPQ</sequence>
<comment type="caution">
    <text evidence="2">The sequence shown here is derived from an EMBL/GenBank/DDBJ whole genome shotgun (WGS) entry which is preliminary data.</text>
</comment>
<proteinExistence type="predicted"/>
<accession>A0AA36MAE0</accession>
<evidence type="ECO:0000313" key="2">
    <source>
        <dbReference type="EMBL" id="CAJ0602467.1"/>
    </source>
</evidence>
<dbReference type="Proteomes" id="UP001176961">
    <property type="component" value="Unassembled WGS sequence"/>
</dbReference>
<organism evidence="2 3">
    <name type="scientific">Cylicocyclus nassatus</name>
    <name type="common">Nematode worm</name>
    <dbReference type="NCBI Taxonomy" id="53992"/>
    <lineage>
        <taxon>Eukaryota</taxon>
        <taxon>Metazoa</taxon>
        <taxon>Ecdysozoa</taxon>
        <taxon>Nematoda</taxon>
        <taxon>Chromadorea</taxon>
        <taxon>Rhabditida</taxon>
        <taxon>Rhabditina</taxon>
        <taxon>Rhabditomorpha</taxon>
        <taxon>Strongyloidea</taxon>
        <taxon>Strongylidae</taxon>
        <taxon>Cylicocyclus</taxon>
    </lineage>
</organism>
<evidence type="ECO:0000313" key="3">
    <source>
        <dbReference type="Proteomes" id="UP001176961"/>
    </source>
</evidence>
<gene>
    <name evidence="2" type="ORF">CYNAS_LOCUS14450</name>
</gene>
<name>A0AA36MAE0_CYLNA</name>
<dbReference type="EMBL" id="CATQJL010000305">
    <property type="protein sequence ID" value="CAJ0602467.1"/>
    <property type="molecule type" value="Genomic_DNA"/>
</dbReference>
<evidence type="ECO:0000256" key="1">
    <source>
        <dbReference type="SAM" id="MobiDB-lite"/>
    </source>
</evidence>
<keyword evidence="3" id="KW-1185">Reference proteome</keyword>
<feature type="region of interest" description="Disordered" evidence="1">
    <location>
        <begin position="1"/>
        <end position="35"/>
    </location>
</feature>
<reference evidence="2" key="1">
    <citation type="submission" date="2023-07" db="EMBL/GenBank/DDBJ databases">
        <authorList>
            <consortium name="CYATHOMIX"/>
        </authorList>
    </citation>
    <scope>NUCLEOTIDE SEQUENCE</scope>
    <source>
        <strain evidence="2">N/A</strain>
    </source>
</reference>
<protein>
    <submittedName>
        <fullName evidence="2">Uncharacterized protein</fullName>
    </submittedName>
</protein>
<dbReference type="AlphaFoldDB" id="A0AA36MAE0"/>